<dbReference type="InterPro" id="IPR004805">
    <property type="entry name" value="DnaE2/DnaE/PolC"/>
</dbReference>
<dbReference type="Pfam" id="PF02811">
    <property type="entry name" value="PHP"/>
    <property type="match status" value="1"/>
</dbReference>
<keyword evidence="2 8" id="KW-0808">Transferase</keyword>
<evidence type="ECO:0000313" key="8">
    <source>
        <dbReference type="EMBL" id="MDW2893114.1"/>
    </source>
</evidence>
<evidence type="ECO:0000256" key="5">
    <source>
        <dbReference type="ARBA" id="ARBA00022932"/>
    </source>
</evidence>
<dbReference type="GO" id="GO:0003887">
    <property type="term" value="F:DNA-directed DNA polymerase activity"/>
    <property type="evidence" value="ECO:0007669"/>
    <property type="project" value="UniProtKB-KW"/>
</dbReference>
<reference evidence="8" key="1">
    <citation type="submission" date="2023-10" db="EMBL/GenBank/DDBJ databases">
        <title>Genome sequences of Mycoplasma ovipneumoniae isolated from goats.</title>
        <authorList>
            <person name="Spergser J."/>
        </authorList>
    </citation>
    <scope>NUCLEOTIDE SEQUENCE</scope>
    <source>
        <strain evidence="8">168</strain>
    </source>
</reference>
<dbReference type="AlphaFoldDB" id="A0AAJ2P7H6"/>
<accession>A0AAJ2P7H6</accession>
<dbReference type="InterPro" id="IPR041931">
    <property type="entry name" value="DNA_pol3_alpha_thumb_dom"/>
</dbReference>
<dbReference type="PANTHER" id="PTHR32294:SF0">
    <property type="entry name" value="DNA POLYMERASE III SUBUNIT ALPHA"/>
    <property type="match status" value="1"/>
</dbReference>
<comment type="caution">
    <text evidence="8">The sequence shown here is derived from an EMBL/GenBank/DDBJ whole genome shotgun (WGS) entry which is preliminary data.</text>
</comment>
<dbReference type="Gene3D" id="3.20.20.140">
    <property type="entry name" value="Metal-dependent hydrolases"/>
    <property type="match status" value="1"/>
</dbReference>
<dbReference type="SMART" id="SM00481">
    <property type="entry name" value="POLIIIAc"/>
    <property type="match status" value="1"/>
</dbReference>
<dbReference type="Gene3D" id="1.10.150.870">
    <property type="match status" value="1"/>
</dbReference>
<protein>
    <recommendedName>
        <fullName evidence="1">DNA-directed DNA polymerase</fullName>
        <ecNumber evidence="1">2.7.7.7</ecNumber>
    </recommendedName>
</protein>
<dbReference type="Pfam" id="PF07733">
    <property type="entry name" value="DNA_pol3_alpha"/>
    <property type="match status" value="1"/>
</dbReference>
<organism evidence="8 9">
    <name type="scientific">Mesomycoplasma ovipneumoniae</name>
    <dbReference type="NCBI Taxonomy" id="29562"/>
    <lineage>
        <taxon>Bacteria</taxon>
        <taxon>Bacillati</taxon>
        <taxon>Mycoplasmatota</taxon>
        <taxon>Mycoplasmoidales</taxon>
        <taxon>Metamycoplasmataceae</taxon>
        <taxon>Mesomycoplasma</taxon>
    </lineage>
</organism>
<evidence type="ECO:0000256" key="3">
    <source>
        <dbReference type="ARBA" id="ARBA00022695"/>
    </source>
</evidence>
<gene>
    <name evidence="8" type="primary">dnaE</name>
    <name evidence="8" type="ORF">R7U35_00125</name>
</gene>
<evidence type="ECO:0000259" key="7">
    <source>
        <dbReference type="SMART" id="SM00481"/>
    </source>
</evidence>
<feature type="domain" description="Polymerase/histidinol phosphatase N-terminal" evidence="7">
    <location>
        <begin position="4"/>
        <end position="71"/>
    </location>
</feature>
<dbReference type="InterPro" id="IPR029460">
    <property type="entry name" value="DNAPol_HHH"/>
</dbReference>
<dbReference type="Pfam" id="PF14579">
    <property type="entry name" value="HHH_6"/>
    <property type="match status" value="1"/>
</dbReference>
<dbReference type="InterPro" id="IPR004013">
    <property type="entry name" value="PHP_dom"/>
</dbReference>
<dbReference type="CDD" id="cd07431">
    <property type="entry name" value="PHP_PolIIIA"/>
    <property type="match status" value="1"/>
</dbReference>
<dbReference type="GO" id="GO:0006260">
    <property type="term" value="P:DNA replication"/>
    <property type="evidence" value="ECO:0007669"/>
    <property type="project" value="UniProtKB-KW"/>
</dbReference>
<evidence type="ECO:0000256" key="2">
    <source>
        <dbReference type="ARBA" id="ARBA00022679"/>
    </source>
</evidence>
<dbReference type="RefSeq" id="WP_318052662.1">
    <property type="nucleotide sequence ID" value="NZ_JAWPFC010000001.1"/>
</dbReference>
<dbReference type="Gene3D" id="1.10.10.1600">
    <property type="entry name" value="Bacterial DNA polymerase III alpha subunit, thumb domain"/>
    <property type="match status" value="1"/>
</dbReference>
<dbReference type="NCBIfam" id="TIGR00594">
    <property type="entry name" value="polc"/>
    <property type="match status" value="1"/>
</dbReference>
<dbReference type="Pfam" id="PF17657">
    <property type="entry name" value="DNA_pol3_finger"/>
    <property type="match status" value="1"/>
</dbReference>
<keyword evidence="5" id="KW-0239">DNA-directed DNA polymerase</keyword>
<keyword evidence="4" id="KW-0235">DNA replication</keyword>
<dbReference type="InterPro" id="IPR016195">
    <property type="entry name" value="Pol/histidinol_Pase-like"/>
</dbReference>
<proteinExistence type="predicted"/>
<sequence>MNLINLHTRSEYTFLSSTIKLDSLIDFALKNNLKTLVLTDLNTMFGVPKFYKLCKENGINPVIGLEIEIEKFHFILLAKNYQGYVFLSKISTKKTKNEDIFLSNLQNQDDLIIIDHPKKGFYWQKKAQLSTLLGQDNLKNYYIVENNPKISNAIYVQERSVLHASEKIYLEALYKIKGEIFDTGQKLYDFNDWEVEIETEIIQRTNALVENIKIEFPKSGINLPNLDQSGQSDPDIILKNVLIEGINKKRSELENYNWSSRLQYEYKIICELKFSNYFLIIWDLLKWARENNILIGPGRGSASGSLIAYLLDITAVNPLKYNLIFERFLNPKRISMPDIDIDIQDTRRNEVIDYLFQKYGPEHCATIITFSTLAAKSIFRDISKGFGIPEAQINKNAKLISANMTLAQLYQNTKSEFYKLIQKGDNFQGQDNSAIYKKIYEISVFLEGMPRQSSTHAAGIVLSKTPISQLVPLHYSKENLNQIQYSAEFIEDFSLLKIDLLGLKNLTIVANILAKINKKGHNLQFNELPIYDKSANKLLSEGKTSGIFQLESPGMTTSIKKIGVNSINDVVAVISLYRPGPIKQIPTYAKNKESGNWPKFFPEYDKILESTFGVIIYQEQIMEICQVVAGFDLAQADIIRVAISKKDESKLEQIKKHFLEGGAKLGRDPKLVAEIYDKIYEFADYGFNKAHAVAYANLAYKMAYLKAKFALYFFAELISNENGAQANIKKYVQEAQNFGIHILQPNINFSSHKATYSEQNNTIYLPLLMIKGLGTIAIKSIIDERQKNGKYKSFLDFIRRMKIINFSKVAIEKLIFANSLKEFANQETLAHNLDLLWNHATLVLTDKDGNLVALENNSETESNLLEKLPYNEDENYKNEIKYLGMSFIEKKQTPVVTNQIPLKDLRPNNEYLLYLELKKVKERLINNAFTLYYLTLTDGETTIVAYSSNPDYSSLELGKNYKFKLFLTDKGKYKIIK</sequence>
<dbReference type="InterPro" id="IPR003141">
    <property type="entry name" value="Pol/His_phosphatase_N"/>
</dbReference>
<evidence type="ECO:0000256" key="4">
    <source>
        <dbReference type="ARBA" id="ARBA00022705"/>
    </source>
</evidence>
<dbReference type="NCBIfam" id="NF005516">
    <property type="entry name" value="PRK07135.1"/>
    <property type="match status" value="1"/>
</dbReference>
<dbReference type="Proteomes" id="UP001286563">
    <property type="component" value="Unassembled WGS sequence"/>
</dbReference>
<evidence type="ECO:0000256" key="6">
    <source>
        <dbReference type="ARBA" id="ARBA00049244"/>
    </source>
</evidence>
<evidence type="ECO:0000256" key="1">
    <source>
        <dbReference type="ARBA" id="ARBA00012417"/>
    </source>
</evidence>
<dbReference type="InterPro" id="IPR040982">
    <property type="entry name" value="DNA_pol3_finger"/>
</dbReference>
<name>A0AAJ2P7H6_9BACT</name>
<dbReference type="EMBL" id="JAWPFC010000001">
    <property type="protein sequence ID" value="MDW2893114.1"/>
    <property type="molecule type" value="Genomic_DNA"/>
</dbReference>
<comment type="catalytic activity">
    <reaction evidence="6">
        <text>DNA(n) + a 2'-deoxyribonucleoside 5'-triphosphate = DNA(n+1) + diphosphate</text>
        <dbReference type="Rhea" id="RHEA:22508"/>
        <dbReference type="Rhea" id="RHEA-COMP:17339"/>
        <dbReference type="Rhea" id="RHEA-COMP:17340"/>
        <dbReference type="ChEBI" id="CHEBI:33019"/>
        <dbReference type="ChEBI" id="CHEBI:61560"/>
        <dbReference type="ChEBI" id="CHEBI:173112"/>
        <dbReference type="EC" id="2.7.7.7"/>
    </reaction>
</comment>
<dbReference type="EC" id="2.7.7.7" evidence="1"/>
<evidence type="ECO:0000313" key="9">
    <source>
        <dbReference type="Proteomes" id="UP001286563"/>
    </source>
</evidence>
<dbReference type="GO" id="GO:0008408">
    <property type="term" value="F:3'-5' exonuclease activity"/>
    <property type="evidence" value="ECO:0007669"/>
    <property type="project" value="InterPro"/>
</dbReference>
<keyword evidence="3 8" id="KW-0548">Nucleotidyltransferase</keyword>
<dbReference type="PANTHER" id="PTHR32294">
    <property type="entry name" value="DNA POLYMERASE III SUBUNIT ALPHA"/>
    <property type="match status" value="1"/>
</dbReference>
<dbReference type="SUPFAM" id="SSF89550">
    <property type="entry name" value="PHP domain-like"/>
    <property type="match status" value="1"/>
</dbReference>
<dbReference type="InterPro" id="IPR011708">
    <property type="entry name" value="DNA_pol3_alpha_NTPase_dom"/>
</dbReference>